<evidence type="ECO:0000313" key="2">
    <source>
        <dbReference type="EMBL" id="KYN21269.1"/>
    </source>
</evidence>
<evidence type="ECO:0000256" key="1">
    <source>
        <dbReference type="SAM" id="MobiDB-lite"/>
    </source>
</evidence>
<dbReference type="EMBL" id="KQ979480">
    <property type="protein sequence ID" value="KYN21269.1"/>
    <property type="molecule type" value="Genomic_DNA"/>
</dbReference>
<dbReference type="AlphaFoldDB" id="A0A151J8X1"/>
<organism evidence="2 3">
    <name type="scientific">Trachymyrmex cornetzi</name>
    <dbReference type="NCBI Taxonomy" id="471704"/>
    <lineage>
        <taxon>Eukaryota</taxon>
        <taxon>Metazoa</taxon>
        <taxon>Ecdysozoa</taxon>
        <taxon>Arthropoda</taxon>
        <taxon>Hexapoda</taxon>
        <taxon>Insecta</taxon>
        <taxon>Pterygota</taxon>
        <taxon>Neoptera</taxon>
        <taxon>Endopterygota</taxon>
        <taxon>Hymenoptera</taxon>
        <taxon>Apocrita</taxon>
        <taxon>Aculeata</taxon>
        <taxon>Formicoidea</taxon>
        <taxon>Formicidae</taxon>
        <taxon>Myrmicinae</taxon>
        <taxon>Trachymyrmex</taxon>
    </lineage>
</organism>
<name>A0A151J8X1_9HYME</name>
<reference evidence="2 3" key="1">
    <citation type="submission" date="2015-09" db="EMBL/GenBank/DDBJ databases">
        <title>Trachymyrmex cornetzi WGS genome.</title>
        <authorList>
            <person name="Nygaard S."/>
            <person name="Hu H."/>
            <person name="Boomsma J."/>
            <person name="Zhang G."/>
        </authorList>
    </citation>
    <scope>NUCLEOTIDE SEQUENCE [LARGE SCALE GENOMIC DNA]</scope>
    <source>
        <strain evidence="2">Tcor2-1</strain>
        <tissue evidence="2">Whole body</tissue>
    </source>
</reference>
<sequence>MLKLYEKLNPRNNPHDNEGGKERMAMEQLPQFNTAILATIGVNGGRR</sequence>
<proteinExistence type="predicted"/>
<gene>
    <name evidence="2" type="ORF">ALC57_06368</name>
</gene>
<feature type="region of interest" description="Disordered" evidence="1">
    <location>
        <begin position="1"/>
        <end position="21"/>
    </location>
</feature>
<dbReference type="Proteomes" id="UP000078492">
    <property type="component" value="Unassembled WGS sequence"/>
</dbReference>
<accession>A0A151J8X1</accession>
<evidence type="ECO:0000313" key="3">
    <source>
        <dbReference type="Proteomes" id="UP000078492"/>
    </source>
</evidence>
<protein>
    <submittedName>
        <fullName evidence="2">Uncharacterized protein</fullName>
    </submittedName>
</protein>
<keyword evidence="3" id="KW-1185">Reference proteome</keyword>